<evidence type="ECO:0000313" key="3">
    <source>
        <dbReference type="Proteomes" id="UP000434342"/>
    </source>
</evidence>
<dbReference type="InterPro" id="IPR036237">
    <property type="entry name" value="Xyl_isomerase-like_sf"/>
</dbReference>
<accession>A0A6N7WU83</accession>
<gene>
    <name evidence="2" type="ORF">FYJ69_01615</name>
</gene>
<reference evidence="2 3" key="1">
    <citation type="submission" date="2019-08" db="EMBL/GenBank/DDBJ databases">
        <title>In-depth cultivation of the pig gut microbiome towards novel bacterial diversity and tailored functional studies.</title>
        <authorList>
            <person name="Wylensek D."/>
            <person name="Hitch T.C.A."/>
            <person name="Clavel T."/>
        </authorList>
    </citation>
    <scope>NUCLEOTIDE SEQUENCE [LARGE SCALE GENOMIC DNA]</scope>
    <source>
        <strain evidence="2 3">WB01_CNA04</strain>
    </source>
</reference>
<organism evidence="2 3">
    <name type="scientific">Parafannyhessea umbonata</name>
    <dbReference type="NCBI Taxonomy" id="604330"/>
    <lineage>
        <taxon>Bacteria</taxon>
        <taxon>Bacillati</taxon>
        <taxon>Actinomycetota</taxon>
        <taxon>Coriobacteriia</taxon>
        <taxon>Coriobacteriales</taxon>
        <taxon>Atopobiaceae</taxon>
        <taxon>Parafannyhessea</taxon>
    </lineage>
</organism>
<feature type="domain" description="Xylose isomerase-like TIM barrel" evidence="1">
    <location>
        <begin position="27"/>
        <end position="279"/>
    </location>
</feature>
<dbReference type="AlphaFoldDB" id="A0A6N7WU83"/>
<comment type="caution">
    <text evidence="2">The sequence shown here is derived from an EMBL/GenBank/DDBJ whole genome shotgun (WGS) entry which is preliminary data.</text>
</comment>
<proteinExistence type="predicted"/>
<dbReference type="Proteomes" id="UP000434342">
    <property type="component" value="Unassembled WGS sequence"/>
</dbReference>
<dbReference type="InterPro" id="IPR013022">
    <property type="entry name" value="Xyl_isomerase-like_TIM-brl"/>
</dbReference>
<dbReference type="RefSeq" id="WP_154539503.1">
    <property type="nucleotide sequence ID" value="NZ_VUND01000001.1"/>
</dbReference>
<sequence>MSTITMHDVSVMGTSYVHYSFEYFLDSMARLGIRNIDLWGAEPFYCRLDYTDDYAATQRLRKMRSEVEARDQRITIYTPETLGYPFNFSDPNPATTLRTIEYFKWAFDDAHTLGCNRVFINSGSGLRNANREESFKRCVDTFRVILDLAEEADILVPLEQLQPYESNLVVSLEDVRRMLEEVGSPNLRVCVDLTAMEVQGECLEQYFEVFGDKVEWIHYSDSHHEVVGSGDYGKEKLAGYIRTLEEHDFNNGIDLEVNDSIYWQDPHSAHAETCRYLREELGLKG</sequence>
<dbReference type="EMBL" id="VUND01000001">
    <property type="protein sequence ID" value="MST59611.1"/>
    <property type="molecule type" value="Genomic_DNA"/>
</dbReference>
<evidence type="ECO:0000259" key="1">
    <source>
        <dbReference type="Pfam" id="PF01261"/>
    </source>
</evidence>
<evidence type="ECO:0000313" key="2">
    <source>
        <dbReference type="EMBL" id="MST59611.1"/>
    </source>
</evidence>
<dbReference type="Gene3D" id="3.20.20.150">
    <property type="entry name" value="Divalent-metal-dependent TIM barrel enzymes"/>
    <property type="match status" value="1"/>
</dbReference>
<dbReference type="InterPro" id="IPR050312">
    <property type="entry name" value="IolE/XylAMocC-like"/>
</dbReference>
<dbReference type="PANTHER" id="PTHR12110">
    <property type="entry name" value="HYDROXYPYRUVATE ISOMERASE"/>
    <property type="match status" value="1"/>
</dbReference>
<dbReference type="Pfam" id="PF01261">
    <property type="entry name" value="AP_endonuc_2"/>
    <property type="match status" value="1"/>
</dbReference>
<dbReference type="SUPFAM" id="SSF51658">
    <property type="entry name" value="Xylose isomerase-like"/>
    <property type="match status" value="1"/>
</dbReference>
<protein>
    <submittedName>
        <fullName evidence="2">TIM barrel protein</fullName>
    </submittedName>
</protein>
<name>A0A6N7WU83_9ACTN</name>